<dbReference type="GeneID" id="85331281"/>
<dbReference type="AlphaFoldDB" id="A0AA40AD87"/>
<evidence type="ECO:0000313" key="4">
    <source>
        <dbReference type="Proteomes" id="UP001172101"/>
    </source>
</evidence>
<protein>
    <submittedName>
        <fullName evidence="3">Tryptophan dimethylallyltransferase-domain-containing protein</fullName>
    </submittedName>
</protein>
<dbReference type="NCBIfam" id="TIGR03429">
    <property type="entry name" value="arom_pren_DMATS"/>
    <property type="match status" value="1"/>
</dbReference>
<evidence type="ECO:0000256" key="2">
    <source>
        <dbReference type="ARBA" id="ARBA00022679"/>
    </source>
</evidence>
<accession>A0AA40AD87</accession>
<dbReference type="Proteomes" id="UP001172101">
    <property type="component" value="Unassembled WGS sequence"/>
</dbReference>
<dbReference type="PANTHER" id="PTHR40627">
    <property type="entry name" value="INDOLE PRENYLTRANSFERASE TDIB-RELATED"/>
    <property type="match status" value="1"/>
</dbReference>
<comment type="similarity">
    <text evidence="1">Belongs to the tryptophan dimethylallyltransferase family.</text>
</comment>
<dbReference type="EMBL" id="JAUIRO010000005">
    <property type="protein sequence ID" value="KAK0713665.1"/>
    <property type="molecule type" value="Genomic_DNA"/>
</dbReference>
<dbReference type="GO" id="GO:0016765">
    <property type="term" value="F:transferase activity, transferring alkyl or aryl (other than methyl) groups"/>
    <property type="evidence" value="ECO:0007669"/>
    <property type="project" value="InterPro"/>
</dbReference>
<dbReference type="Pfam" id="PF11991">
    <property type="entry name" value="Trp_DMAT"/>
    <property type="match status" value="1"/>
</dbReference>
<comment type="caution">
    <text evidence="3">The sequence shown here is derived from an EMBL/GenBank/DDBJ whole genome shotgun (WGS) entry which is preliminary data.</text>
</comment>
<evidence type="ECO:0000313" key="3">
    <source>
        <dbReference type="EMBL" id="KAK0713665.1"/>
    </source>
</evidence>
<evidence type="ECO:0000256" key="1">
    <source>
        <dbReference type="ARBA" id="ARBA00010209"/>
    </source>
</evidence>
<dbReference type="GO" id="GO:0009820">
    <property type="term" value="P:alkaloid metabolic process"/>
    <property type="evidence" value="ECO:0007669"/>
    <property type="project" value="InterPro"/>
</dbReference>
<name>A0AA40AD87_9PEZI</name>
<dbReference type="SFLD" id="SFLDG01162">
    <property type="entry name" value="I"/>
    <property type="match status" value="1"/>
</dbReference>
<reference evidence="3" key="1">
    <citation type="submission" date="2023-06" db="EMBL/GenBank/DDBJ databases">
        <title>Genome-scale phylogeny and comparative genomics of the fungal order Sordariales.</title>
        <authorList>
            <consortium name="Lawrence Berkeley National Laboratory"/>
            <person name="Hensen N."/>
            <person name="Bonometti L."/>
            <person name="Westerberg I."/>
            <person name="Brannstrom I.O."/>
            <person name="Guillou S."/>
            <person name="Cros-Aarteil S."/>
            <person name="Calhoun S."/>
            <person name="Haridas S."/>
            <person name="Kuo A."/>
            <person name="Mondo S."/>
            <person name="Pangilinan J."/>
            <person name="Riley R."/>
            <person name="LaButti K."/>
            <person name="Andreopoulos B."/>
            <person name="Lipzen A."/>
            <person name="Chen C."/>
            <person name="Yanf M."/>
            <person name="Daum C."/>
            <person name="Ng V."/>
            <person name="Clum A."/>
            <person name="Steindorff A."/>
            <person name="Ohm R."/>
            <person name="Martin F."/>
            <person name="Silar P."/>
            <person name="Natvig D."/>
            <person name="Lalanne C."/>
            <person name="Gautier V."/>
            <person name="Ament-velasquez S.L."/>
            <person name="Kruys A."/>
            <person name="Hutchinson M.I."/>
            <person name="Powell A.J."/>
            <person name="Barry K."/>
            <person name="Miller A.N."/>
            <person name="Grigoriev I.V."/>
            <person name="Debuchy R."/>
            <person name="Gladieux P."/>
            <person name="Thoren M.H."/>
            <person name="Johannesson H."/>
        </authorList>
    </citation>
    <scope>NUCLEOTIDE SEQUENCE</scope>
    <source>
        <strain evidence="3">SMH2392-1A</strain>
    </source>
</reference>
<dbReference type="InterPro" id="IPR017795">
    <property type="entry name" value="ABBA_NscD-like"/>
</dbReference>
<organism evidence="3 4">
    <name type="scientific">Lasiosphaeria miniovina</name>
    <dbReference type="NCBI Taxonomy" id="1954250"/>
    <lineage>
        <taxon>Eukaryota</taxon>
        <taxon>Fungi</taxon>
        <taxon>Dikarya</taxon>
        <taxon>Ascomycota</taxon>
        <taxon>Pezizomycotina</taxon>
        <taxon>Sordariomycetes</taxon>
        <taxon>Sordariomycetidae</taxon>
        <taxon>Sordariales</taxon>
        <taxon>Lasiosphaeriaceae</taxon>
        <taxon>Lasiosphaeria</taxon>
    </lineage>
</organism>
<dbReference type="RefSeq" id="XP_060294988.1">
    <property type="nucleotide sequence ID" value="XM_060448011.1"/>
</dbReference>
<gene>
    <name evidence="3" type="ORF">B0T26DRAFT_873750</name>
</gene>
<proteinExistence type="inferred from homology"/>
<keyword evidence="2" id="KW-0808">Transferase</keyword>
<keyword evidence="4" id="KW-1185">Reference proteome</keyword>
<dbReference type="SFLD" id="SFLDS00036">
    <property type="entry name" value="Aromatic_Prenyltransferase"/>
    <property type="match status" value="1"/>
</dbReference>
<dbReference type="CDD" id="cd13929">
    <property type="entry name" value="PT-DMATS_CymD"/>
    <property type="match status" value="1"/>
</dbReference>
<sequence length="564" mass="62167">MASASPREPKIGTQTPFDTISLQLCFRSDDAQFWWNTTGRMLARLLRGAKYTTTEQYRELFFYALWVIPELGPAPNTGGEPNAWPSVWSPSGTPIEFSWDFGIVGDGSMVRYSFEPIGKQAGTDEDPLNSHAAGDWSDCVHRQGMVPNLDLSWYRHFTAHLLPPTDPKRVQTGEGMVVEEITPKAGTGVAIDVEASGPVMKVYLFPGLRALELSISNLEVVERAIRSLPPDKLAALQVEPLLSYLHEATARWGMETGIVCIDCLKPGDARIKIYVRAPHTTLDWLTDAITLGGRMDLSEYAEAVQDLKDLWQAFLGRGSHVVPADAPGRARPGFYFTVGRGKPASPKMYLSPGYYVKSDVEVIKRLRGFYASRTTGCEKLRVVEEFAAALKDTYGDRLEQSGSGKIFYVGAAMTKKHGLRVVTYHDPSPAAPFLASSTVSTNTSTIPLSSPQTPRGEAALVHAAACGRRSGGRRVDHRQSRPILKNAVYKNAKVSAEARVADLLARMTNEEKASQRDVDTAAESGDHWFKSDLNWVNGTEDIWEISLLSNHFVSIVQWLQAYAS</sequence>
<dbReference type="PANTHER" id="PTHR40627:SF4">
    <property type="entry name" value="PRENYLTRANSFERASE ASQH1-RELATED"/>
    <property type="match status" value="1"/>
</dbReference>
<dbReference type="InterPro" id="IPR033964">
    <property type="entry name" value="ABBA"/>
</dbReference>